<accession>A0ABT3HA59</accession>
<evidence type="ECO:0000256" key="3">
    <source>
        <dbReference type="ARBA" id="ARBA00022691"/>
    </source>
</evidence>
<dbReference type="InterPro" id="IPR029063">
    <property type="entry name" value="SAM-dependent_MTases_sf"/>
</dbReference>
<organism evidence="6 7">
    <name type="scientific">Rhodobium gokarnense</name>
    <dbReference type="NCBI Taxonomy" id="364296"/>
    <lineage>
        <taxon>Bacteria</taxon>
        <taxon>Pseudomonadati</taxon>
        <taxon>Pseudomonadota</taxon>
        <taxon>Alphaproteobacteria</taxon>
        <taxon>Hyphomicrobiales</taxon>
        <taxon>Rhodobiaceae</taxon>
        <taxon>Rhodobium</taxon>
    </lineage>
</organism>
<dbReference type="EMBL" id="JAOQNS010000004">
    <property type="protein sequence ID" value="MCW2307288.1"/>
    <property type="molecule type" value="Genomic_DNA"/>
</dbReference>
<reference evidence="7" key="1">
    <citation type="submission" date="2023-07" db="EMBL/GenBank/DDBJ databases">
        <title>Genome sequencing of Purple Non-Sulfur Bacteria from various extreme environments.</title>
        <authorList>
            <person name="Mayer M."/>
        </authorList>
    </citation>
    <scope>NUCLEOTIDE SEQUENCE [LARGE SCALE GENOMIC DNA]</scope>
    <source>
        <strain evidence="7">DSM 17935</strain>
    </source>
</reference>
<dbReference type="GO" id="GO:0032259">
    <property type="term" value="P:methylation"/>
    <property type="evidence" value="ECO:0007669"/>
    <property type="project" value="UniProtKB-KW"/>
</dbReference>
<dbReference type="CDD" id="cd02440">
    <property type="entry name" value="AdoMet_MTases"/>
    <property type="match status" value="1"/>
</dbReference>
<evidence type="ECO:0000313" key="6">
    <source>
        <dbReference type="EMBL" id="MCW2307288.1"/>
    </source>
</evidence>
<gene>
    <name evidence="6" type="ORF">M2319_001619</name>
</gene>
<dbReference type="GO" id="GO:0008168">
    <property type="term" value="F:methyltransferase activity"/>
    <property type="evidence" value="ECO:0007669"/>
    <property type="project" value="UniProtKB-KW"/>
</dbReference>
<dbReference type="PANTHER" id="PTHR43464:SF19">
    <property type="entry name" value="UBIQUINONE BIOSYNTHESIS O-METHYLTRANSFERASE, MITOCHONDRIAL"/>
    <property type="match status" value="1"/>
</dbReference>
<keyword evidence="4" id="KW-0802">TPR repeat</keyword>
<dbReference type="InterPro" id="IPR013217">
    <property type="entry name" value="Methyltransf_12"/>
</dbReference>
<dbReference type="Pfam" id="PF08242">
    <property type="entry name" value="Methyltransf_12"/>
    <property type="match status" value="1"/>
</dbReference>
<dbReference type="Gene3D" id="3.40.50.150">
    <property type="entry name" value="Vaccinia Virus protein VP39"/>
    <property type="match status" value="1"/>
</dbReference>
<dbReference type="PROSITE" id="PS50005">
    <property type="entry name" value="TPR"/>
    <property type="match status" value="1"/>
</dbReference>
<sequence length="275" mass="29400">MTDPETDTDDALAEAYNAALDLEKAGDLEAAVIAYRRVLELDPADHGGVAVRLAAIGRGDTPAKAPDAYVATLFDQHADVFDMILVDQLGYCVPLLVEDRLKDLAPGPYGRLLDLGCGTGLSGEALEERTTFRVGVDISEGMIEVAHEREVYDELYVAEAATFLEAAKDGTPFDLVVATDVLPYMGDLQGFFAGVAANLAPGGVFGFSSETLPDDVFAGRPYMVGPNQRFAHAGSYIDRTLTDSGLTRFHTEPITVRHQEGVPVPGDLVLARKPA</sequence>
<proteinExistence type="predicted"/>
<keyword evidence="3" id="KW-0949">S-adenosyl-L-methionine</keyword>
<dbReference type="SUPFAM" id="SSF53335">
    <property type="entry name" value="S-adenosyl-L-methionine-dependent methyltransferases"/>
    <property type="match status" value="1"/>
</dbReference>
<feature type="domain" description="Methyltransferase type 12" evidence="5">
    <location>
        <begin position="113"/>
        <end position="205"/>
    </location>
</feature>
<evidence type="ECO:0000313" key="7">
    <source>
        <dbReference type="Proteomes" id="UP001209755"/>
    </source>
</evidence>
<evidence type="ECO:0000256" key="2">
    <source>
        <dbReference type="ARBA" id="ARBA00022679"/>
    </source>
</evidence>
<name>A0ABT3HA59_9HYPH</name>
<protein>
    <submittedName>
        <fullName evidence="6">TPR repeat methyltransferase</fullName>
    </submittedName>
</protein>
<dbReference type="InterPro" id="IPR019734">
    <property type="entry name" value="TPR_rpt"/>
</dbReference>
<dbReference type="RefSeq" id="WP_264600947.1">
    <property type="nucleotide sequence ID" value="NZ_JAOQNS010000004.1"/>
</dbReference>
<evidence type="ECO:0000256" key="4">
    <source>
        <dbReference type="PROSITE-ProRule" id="PRU00339"/>
    </source>
</evidence>
<keyword evidence="7" id="KW-1185">Reference proteome</keyword>
<dbReference type="Proteomes" id="UP001209755">
    <property type="component" value="Unassembled WGS sequence"/>
</dbReference>
<feature type="repeat" description="TPR" evidence="4">
    <location>
        <begin position="12"/>
        <end position="45"/>
    </location>
</feature>
<comment type="caution">
    <text evidence="6">The sequence shown here is derived from an EMBL/GenBank/DDBJ whole genome shotgun (WGS) entry which is preliminary data.</text>
</comment>
<keyword evidence="1 6" id="KW-0489">Methyltransferase</keyword>
<evidence type="ECO:0000259" key="5">
    <source>
        <dbReference type="Pfam" id="PF08242"/>
    </source>
</evidence>
<dbReference type="PANTHER" id="PTHR43464">
    <property type="entry name" value="METHYLTRANSFERASE"/>
    <property type="match status" value="1"/>
</dbReference>
<evidence type="ECO:0000256" key="1">
    <source>
        <dbReference type="ARBA" id="ARBA00022603"/>
    </source>
</evidence>
<keyword evidence="2" id="KW-0808">Transferase</keyword>